<gene>
    <name evidence="2" type="ORF">SAMN05421793_12215</name>
</gene>
<sequence length="440" mass="50261">MMELSYKQTFALDYLEDTTTNEIIFGGSAGGGKSIVGTYWIMKMCYKYPGTRWLIGRAKLKTLTETTLLSLFEVMKQQGITSDQYQYNQQKNIIIFNNGSQIFLKDLFSYPSDPNFDELGSLEITGAFIDECNQISKKAWDIVRSRIRYKLDENGLIPKMLGTCNPSKNWVYSEFYNLSQRGELPENKVFIKSLVTDNPFISQHYITNLQQLQEVDKQRLLYGNWEYSDDPATLIEFDKILQAFNNQSAQRGKKYITADVARFGSDKTVIMVWDGLVVIKILSFPITSVTDTVEIIQKNMRDYNIPLQNIIADSDGVGGGVVDVLRCKGFVNNGRPINENGKSVQYQNLKSQCYFHLADKINNGEISISETQYKQSIIEELEQVKRYKIDSDGKLAILPKESVKMLLGRSPDFADALMMRMYFEINPIIQNDLRAIASLL</sequence>
<dbReference type="InterPro" id="IPR035412">
    <property type="entry name" value="Terminase_L_N"/>
</dbReference>
<evidence type="ECO:0000313" key="3">
    <source>
        <dbReference type="Proteomes" id="UP000198555"/>
    </source>
</evidence>
<evidence type="ECO:0000313" key="2">
    <source>
        <dbReference type="EMBL" id="SEH71021.1"/>
    </source>
</evidence>
<accession>A0A1H6K725</accession>
<keyword evidence="3" id="KW-1185">Reference proteome</keyword>
<dbReference type="Gene3D" id="3.30.420.240">
    <property type="match status" value="1"/>
</dbReference>
<dbReference type="EMBL" id="FNWX01000022">
    <property type="protein sequence ID" value="SEH71021.1"/>
    <property type="molecule type" value="Genomic_DNA"/>
</dbReference>
<dbReference type="PANTHER" id="PTHR39184:SF1">
    <property type="entry name" value="PBSX PHAGE TERMINASE LARGE SUBUNIT"/>
    <property type="match status" value="1"/>
</dbReference>
<dbReference type="Proteomes" id="UP000198555">
    <property type="component" value="Unassembled WGS sequence"/>
</dbReference>
<reference evidence="3" key="1">
    <citation type="submission" date="2016-10" db="EMBL/GenBank/DDBJ databases">
        <authorList>
            <person name="Varghese N."/>
            <person name="Submissions S."/>
        </authorList>
    </citation>
    <scope>NUCLEOTIDE SEQUENCE [LARGE SCALE GENOMIC DNA]</scope>
    <source>
        <strain evidence="3">DSM 19326</strain>
    </source>
</reference>
<dbReference type="Pfam" id="PF04466">
    <property type="entry name" value="Terminase_3"/>
    <property type="match status" value="1"/>
</dbReference>
<dbReference type="PANTHER" id="PTHR39184">
    <property type="match status" value="1"/>
</dbReference>
<dbReference type="InterPro" id="IPR027417">
    <property type="entry name" value="P-loop_NTPase"/>
</dbReference>
<dbReference type="Gene3D" id="3.40.50.300">
    <property type="entry name" value="P-loop containing nucleotide triphosphate hydrolases"/>
    <property type="match status" value="1"/>
</dbReference>
<feature type="domain" description="Phage terminase large subunit N-terminal" evidence="1">
    <location>
        <begin position="23"/>
        <end position="219"/>
    </location>
</feature>
<organism evidence="2 3">
    <name type="scientific">Epilithonimonas hominis</name>
    <dbReference type="NCBI Taxonomy" id="420404"/>
    <lineage>
        <taxon>Bacteria</taxon>
        <taxon>Pseudomonadati</taxon>
        <taxon>Bacteroidota</taxon>
        <taxon>Flavobacteriia</taxon>
        <taxon>Flavobacteriales</taxon>
        <taxon>Weeksellaceae</taxon>
        <taxon>Chryseobacterium group</taxon>
        <taxon>Epilithonimonas</taxon>
    </lineage>
</organism>
<protein>
    <submittedName>
        <fullName evidence="2">Phage terminase, large subunit, PBSX family</fullName>
    </submittedName>
</protein>
<dbReference type="RefSeq" id="WP_260255206.1">
    <property type="nucleotide sequence ID" value="NZ_FNWX01000022.1"/>
</dbReference>
<dbReference type="AlphaFoldDB" id="A0A1H6K725"/>
<dbReference type="InterPro" id="IPR052380">
    <property type="entry name" value="Viral_DNA_packaging_terminase"/>
</dbReference>
<evidence type="ECO:0000259" key="1">
    <source>
        <dbReference type="Pfam" id="PF04466"/>
    </source>
</evidence>
<proteinExistence type="predicted"/>
<name>A0A1H6K725_9FLAO</name>
<dbReference type="STRING" id="420404.SAMN05421793_12215"/>